<evidence type="ECO:0000313" key="1">
    <source>
        <dbReference type="EMBL" id="ADU49004.1"/>
    </source>
</evidence>
<keyword evidence="2" id="KW-1185">Reference proteome</keyword>
<dbReference type="HOGENOM" id="CLU_118533_0_0_11"/>
<gene>
    <name evidence="1" type="ordered locus">Intca_2498</name>
</gene>
<dbReference type="EMBL" id="CP002343">
    <property type="protein sequence ID" value="ADU49004.1"/>
    <property type="molecule type" value="Genomic_DNA"/>
</dbReference>
<reference evidence="1 2" key="1">
    <citation type="journal article" date="2010" name="Stand. Genomic Sci.">
        <title>Complete genome sequence of Intrasporangium calvum type strain (7 KIP).</title>
        <authorList>
            <person name="Del Rio T.G."/>
            <person name="Chertkov O."/>
            <person name="Yasawong M."/>
            <person name="Lucas S."/>
            <person name="Deshpande S."/>
            <person name="Cheng J.F."/>
            <person name="Detter C."/>
            <person name="Tapia R."/>
            <person name="Han C."/>
            <person name="Goodwin L."/>
            <person name="Pitluck S."/>
            <person name="Liolios K."/>
            <person name="Ivanova N."/>
            <person name="Mavromatis K."/>
            <person name="Pati A."/>
            <person name="Chen A."/>
            <person name="Palaniappan K."/>
            <person name="Land M."/>
            <person name="Hauser L."/>
            <person name="Chang Y.J."/>
            <person name="Jeffries C.D."/>
            <person name="Rohde M."/>
            <person name="Pukall R."/>
            <person name="Sikorski J."/>
            <person name="Goker M."/>
            <person name="Woyke T."/>
            <person name="Bristow J."/>
            <person name="Eisen J.A."/>
            <person name="Markowitz V."/>
            <person name="Hugenholtz P."/>
            <person name="Kyrpides N.C."/>
            <person name="Klenk H.P."/>
            <person name="Lapidus A."/>
        </authorList>
    </citation>
    <scope>NUCLEOTIDE SEQUENCE [LARGE SCALE GENOMIC DNA]</scope>
    <source>
        <strain evidence="2">ATCC 23552 / DSM 43043 / JCM 3097 / NBRC 12989 / 7 KIP</strain>
    </source>
</reference>
<dbReference type="eggNOG" id="ENOG5032Z7Q">
    <property type="taxonomic scope" value="Bacteria"/>
</dbReference>
<dbReference type="Proteomes" id="UP000008914">
    <property type="component" value="Chromosome"/>
</dbReference>
<dbReference type="STRING" id="710696.Intca_2498"/>
<accession>E6S770</accession>
<name>E6S770_INTC7</name>
<protein>
    <submittedName>
        <fullName evidence="1">Uncharacterized protein</fullName>
    </submittedName>
</protein>
<dbReference type="KEGG" id="ica:Intca_2498"/>
<evidence type="ECO:0000313" key="2">
    <source>
        <dbReference type="Proteomes" id="UP000008914"/>
    </source>
</evidence>
<dbReference type="AlphaFoldDB" id="E6S770"/>
<proteinExistence type="predicted"/>
<organism evidence="1 2">
    <name type="scientific">Intrasporangium calvum (strain ATCC 23552 / DSM 43043 / JCM 3097 / NBRC 12989 / NCIMB 10167 / NRRL B-3866 / 7 KIP)</name>
    <dbReference type="NCBI Taxonomy" id="710696"/>
    <lineage>
        <taxon>Bacteria</taxon>
        <taxon>Bacillati</taxon>
        <taxon>Actinomycetota</taxon>
        <taxon>Actinomycetes</taxon>
        <taxon>Micrococcales</taxon>
        <taxon>Intrasporangiaceae</taxon>
        <taxon>Intrasporangium</taxon>
    </lineage>
</organism>
<sequence length="190" mass="20262">MGEGKVRWERLFADLEARHSAEAALERDVEVADRTRRERAQVGLHARLLANVGGPEISLRVAGAAPGGAVAGVLVDVGPDWLLLAESRRHSLLVPLPAVRGVVGLVGGAQEPTLVARRFTLAAALRGLSRGRVPLEVTAVDGWTVTGTIDAVGADHVDLAEHPLDQPRRSRHVVRAHVLPFAALSCLRHP</sequence>